<dbReference type="PANTHER" id="PTHR34301">
    <property type="entry name" value="DNA-BINDING PROTEIN-RELATED"/>
    <property type="match status" value="1"/>
</dbReference>
<dbReference type="RefSeq" id="WP_169155136.1">
    <property type="nucleotide sequence ID" value="NZ_CAWPJE010000032.1"/>
</dbReference>
<feature type="transmembrane region" description="Helical" evidence="1">
    <location>
        <begin position="135"/>
        <end position="153"/>
    </location>
</feature>
<organism evidence="3 4">
    <name type="scientific">Brasilonema bromeliae SPC951</name>
    <dbReference type="NCBI Taxonomy" id="385972"/>
    <lineage>
        <taxon>Bacteria</taxon>
        <taxon>Bacillati</taxon>
        <taxon>Cyanobacteriota</taxon>
        <taxon>Cyanophyceae</taxon>
        <taxon>Nostocales</taxon>
        <taxon>Scytonemataceae</taxon>
        <taxon>Brasilonema</taxon>
        <taxon>Bromeliae group (in: Brasilonema)</taxon>
    </lineage>
</organism>
<dbReference type="PANTHER" id="PTHR34301:SF8">
    <property type="entry name" value="ATPASE DOMAIN-CONTAINING PROTEIN"/>
    <property type="match status" value="1"/>
</dbReference>
<feature type="transmembrane region" description="Helical" evidence="1">
    <location>
        <begin position="216"/>
        <end position="240"/>
    </location>
</feature>
<dbReference type="Proteomes" id="UP000718564">
    <property type="component" value="Unassembled WGS sequence"/>
</dbReference>
<accession>A0ABX1P760</accession>
<feature type="transmembrane region" description="Helical" evidence="1">
    <location>
        <begin position="159"/>
        <end position="184"/>
    </location>
</feature>
<keyword evidence="1" id="KW-0812">Transmembrane</keyword>
<keyword evidence="4" id="KW-1185">Reference proteome</keyword>
<feature type="transmembrane region" description="Helical" evidence="1">
    <location>
        <begin position="68"/>
        <end position="87"/>
    </location>
</feature>
<name>A0ABX1P760_9CYAN</name>
<evidence type="ECO:0000313" key="4">
    <source>
        <dbReference type="Proteomes" id="UP000718564"/>
    </source>
</evidence>
<dbReference type="SUPFAM" id="SSF52540">
    <property type="entry name" value="P-loop containing nucleoside triphosphate hydrolases"/>
    <property type="match status" value="1"/>
</dbReference>
<dbReference type="EMBL" id="QMEB01000063">
    <property type="protein sequence ID" value="NMG19868.1"/>
    <property type="molecule type" value="Genomic_DNA"/>
</dbReference>
<dbReference type="InterPro" id="IPR049052">
    <property type="entry name" value="nSTAND1"/>
</dbReference>
<gene>
    <name evidence="3" type="ORF">DP116_10495</name>
</gene>
<protein>
    <submittedName>
        <fullName evidence="3">AAA family ATPase</fullName>
    </submittedName>
</protein>
<sequence length="790" mass="89261">MTRQRSASDLWTYIAECIRLLYWIYLKPYTFANWLRDIHPELKPGTNPFAKRAEFSTNPRLRRYAGQVWWLTAVIPLVAVLIAAPIYTFVTPLVAPINGFEDSVESFNWLASGLIWLGWLIGLMIVARGDNKQKILVLIFATLTILLPFILSFTTPSSVAFVGVAFNVAVGMVLGVPFGVAFGVTFGVASSLAISVAFGVTLGVASGLAFNIVLAFGVVVLGVAFGVVCILGVLRVYFWVPELLWMLILRLLTQQKNPVLALRYLPPRFDELIRLPLPFMGEMIVKAYRENPTAARETIDYLINFTNQQQVALQAMANIAVTRLNSCQTLSDIANMTEELAWIPSPPPKELSSALPQLLDISQDVSAASQATSAHRQSELLNRPISALRLLKNSLAFGKNAEVATTFGSIIQRWQSILETAQRTLEEQGRFSKEFRQVYIAGNALDPQTAENRFKGRMDLFREIETFALSESPPVLLLYGGRRTGKTSSLKYLPDKVGASLIPLLVDLQGAASATTLQGLANNLVSQMTEAARRLPRRLDLPYTDLSRTDPFIALQNWLVQIERTLPDKRFLLCLDEYERLSEVVETTRSRVPLNFLRNILQHRTSWTLLFSGSHELSELPTYWSDYLINTRALRLTYLHESEARELIEKPVEDFPKIYEPEAVDAIIRLTRCQPYLVQLMCYEVVELLNRGIRQNKRDAATIKATVHDVETVIPTVLERGDQYFRELWTGFTEGDRNLLQRLLQGETPTKQDKASVRKLVRKEILYKEGVEFQVPLVQKYVEQRLEDET</sequence>
<evidence type="ECO:0000259" key="2">
    <source>
        <dbReference type="Pfam" id="PF20703"/>
    </source>
</evidence>
<feature type="transmembrane region" description="Helical" evidence="1">
    <location>
        <begin position="107"/>
        <end position="126"/>
    </location>
</feature>
<feature type="domain" description="Novel STAND NTPase 1" evidence="2">
    <location>
        <begin position="450"/>
        <end position="786"/>
    </location>
</feature>
<evidence type="ECO:0000313" key="3">
    <source>
        <dbReference type="EMBL" id="NMG19868.1"/>
    </source>
</evidence>
<evidence type="ECO:0000256" key="1">
    <source>
        <dbReference type="SAM" id="Phobius"/>
    </source>
</evidence>
<feature type="transmembrane region" description="Helical" evidence="1">
    <location>
        <begin position="191"/>
        <end position="210"/>
    </location>
</feature>
<proteinExistence type="predicted"/>
<dbReference type="Gene3D" id="3.40.50.300">
    <property type="entry name" value="P-loop containing nucleotide triphosphate hydrolases"/>
    <property type="match status" value="1"/>
</dbReference>
<reference evidence="3 4" key="1">
    <citation type="submission" date="2018-06" db="EMBL/GenBank/DDBJ databases">
        <title>Comparative genomics of Brasilonema spp. strains.</title>
        <authorList>
            <person name="Alvarenga D.O."/>
            <person name="Fiore M.F."/>
            <person name="Varani A.M."/>
        </authorList>
    </citation>
    <scope>NUCLEOTIDE SEQUENCE [LARGE SCALE GENOMIC DNA]</scope>
    <source>
        <strain evidence="3 4">SPC951</strain>
    </source>
</reference>
<keyword evidence="1" id="KW-0472">Membrane</keyword>
<comment type="caution">
    <text evidence="3">The sequence shown here is derived from an EMBL/GenBank/DDBJ whole genome shotgun (WGS) entry which is preliminary data.</text>
</comment>
<dbReference type="Pfam" id="PF20703">
    <property type="entry name" value="nSTAND1"/>
    <property type="match status" value="1"/>
</dbReference>
<dbReference type="InterPro" id="IPR027417">
    <property type="entry name" value="P-loop_NTPase"/>
</dbReference>
<keyword evidence="1" id="KW-1133">Transmembrane helix</keyword>